<sequence>MSQFEKVDVLRHALTPGTLEEKKDGKVVEVFSNNVESPDDLMVLPTELILYIFEILYYRNQLKPKFLRISKLFHILLLPMIYNYPVLKATNFFAFVETISNNKKIGEYVKQLDLSYIIQSGKNAFVAKLLKRSKKNLINFVAPQTSFGLGPLFALRNCEKLKILDLRLVSETLNLNELFNSIRNLKDLEKLSFPRSSIEIDAEMISQIHWPPKLSALRISGGISDEFLVKSDLPLSITHLEFAHCPMIKDYSVTTLFAKFGKNLKTLKIEYPMPKLKEDSLDSIFRFCPNLTTLLVYVDYISGGFFDDDNLLYYPDRPLRNLYIDSSGMLGTSTKLHPLDLALALTDGRLPNVKNIRCTAKLGWDPQSEYVSTIIEILEERNGGLYLGY</sequence>
<protein>
    <submittedName>
        <fullName evidence="1">F-box protein</fullName>
    </submittedName>
</protein>
<evidence type="ECO:0000313" key="1">
    <source>
        <dbReference type="EMBL" id="CAH6722208.1"/>
    </source>
</evidence>
<name>A0ACA9YAX8_9ASCO</name>
<evidence type="ECO:0000313" key="2">
    <source>
        <dbReference type="Proteomes" id="UP001152531"/>
    </source>
</evidence>
<comment type="caution">
    <text evidence="1">The sequence shown here is derived from an EMBL/GenBank/DDBJ whole genome shotgun (WGS) entry which is preliminary data.</text>
</comment>
<accession>A0ACA9YAX8</accession>
<reference evidence="1" key="1">
    <citation type="submission" date="2022-06" db="EMBL/GenBank/DDBJ databases">
        <authorList>
            <person name="Legras J.-L."/>
            <person name="Devillers H."/>
            <person name="Grondin C."/>
        </authorList>
    </citation>
    <scope>NUCLEOTIDE SEQUENCE</scope>
    <source>
        <strain evidence="1">CLIB 1444</strain>
    </source>
</reference>
<gene>
    <name evidence="1" type="ORF">CLIB1444_08S04302</name>
</gene>
<keyword evidence="2" id="KW-1185">Reference proteome</keyword>
<dbReference type="EMBL" id="CALSDN010000008">
    <property type="protein sequence ID" value="CAH6722208.1"/>
    <property type="molecule type" value="Genomic_DNA"/>
</dbReference>
<proteinExistence type="predicted"/>
<organism evidence="1 2">
    <name type="scientific">[Candida] jaroonii</name>
    <dbReference type="NCBI Taxonomy" id="467808"/>
    <lineage>
        <taxon>Eukaryota</taxon>
        <taxon>Fungi</taxon>
        <taxon>Dikarya</taxon>
        <taxon>Ascomycota</taxon>
        <taxon>Saccharomycotina</taxon>
        <taxon>Pichiomycetes</taxon>
        <taxon>Debaryomycetaceae</taxon>
        <taxon>Yamadazyma</taxon>
    </lineage>
</organism>
<dbReference type="Proteomes" id="UP001152531">
    <property type="component" value="Unassembled WGS sequence"/>
</dbReference>